<evidence type="ECO:0000313" key="11">
    <source>
        <dbReference type="EMBL" id="CAK7220464.1"/>
    </source>
</evidence>
<evidence type="ECO:0000259" key="10">
    <source>
        <dbReference type="PROSITE" id="PS50235"/>
    </source>
</evidence>
<keyword evidence="7 8" id="KW-0269">Exonuclease</keyword>
<evidence type="ECO:0000256" key="5">
    <source>
        <dbReference type="ARBA" id="ARBA00022723"/>
    </source>
</evidence>
<evidence type="ECO:0000256" key="1">
    <source>
        <dbReference type="ARBA" id="ARBA00022490"/>
    </source>
</evidence>
<comment type="cofactor">
    <cofactor evidence="8">
        <name>a divalent metal cation</name>
        <dbReference type="ChEBI" id="CHEBI:60240"/>
    </cofactor>
    <text evidence="8">Binds 2 metal cations per subunit in the catalytic exonuclease domain.</text>
</comment>
<evidence type="ECO:0000256" key="7">
    <source>
        <dbReference type="ARBA" id="ARBA00022839"/>
    </source>
</evidence>
<comment type="subcellular location">
    <subcellularLocation>
        <location evidence="8">Cytoplasm</location>
    </subcellularLocation>
</comment>
<feature type="compositionally biased region" description="Low complexity" evidence="9">
    <location>
        <begin position="1267"/>
        <end position="1288"/>
    </location>
</feature>
<comment type="caution">
    <text evidence="11">The sequence shown here is derived from an EMBL/GenBank/DDBJ whole genome shotgun (WGS) entry which is preliminary data.</text>
</comment>
<comment type="domain">
    <text evidence="8">Contains a pseudo-UCH domain. This ubiquitin C-terminal hydrolase (UCH)-like or ubiquitin specific protease (USP)-like domain is predicted to be catalytically inactive because it lacks the active site catalytic triad characteristic of thiol proteases, with residues at the equivalent structural positions that are incompatible with catalysis, and it cannot bind ubiquitin. It functions as a structural scaffold for intra- and intermolecular interactions in the complex.</text>
</comment>
<name>A0ABP0BLG3_9PEZI</name>
<dbReference type="Gene3D" id="2.130.10.10">
    <property type="entry name" value="YVTN repeat-like/Quinoprotein amine dehydrogenase"/>
    <property type="match status" value="1"/>
</dbReference>
<keyword evidence="3 8" id="KW-0507">mRNA processing</keyword>
<dbReference type="GO" id="GO:0004535">
    <property type="term" value="F:poly(A)-specific ribonuclease activity"/>
    <property type="evidence" value="ECO:0007669"/>
    <property type="project" value="UniProtKB-EC"/>
</dbReference>
<evidence type="ECO:0000256" key="6">
    <source>
        <dbReference type="ARBA" id="ARBA00022801"/>
    </source>
</evidence>
<feature type="region of interest" description="Disordered" evidence="9">
    <location>
        <begin position="1182"/>
        <end position="1312"/>
    </location>
</feature>
<dbReference type="PROSITE" id="PS50235">
    <property type="entry name" value="USP_3"/>
    <property type="match status" value="1"/>
</dbReference>
<dbReference type="SMART" id="SM00479">
    <property type="entry name" value="EXOIII"/>
    <property type="match status" value="1"/>
</dbReference>
<feature type="binding site" evidence="8">
    <location>
        <position position="900"/>
    </location>
    <ligand>
        <name>a divalent metal cation</name>
        <dbReference type="ChEBI" id="CHEBI:60240"/>
        <note>catalytic</note>
    </ligand>
</feature>
<comment type="similarity">
    <text evidence="8">Belongs to the peptidase C19 family. PAN2 subfamily.</text>
</comment>
<proteinExistence type="inferred from homology"/>
<dbReference type="SUPFAM" id="SSF53098">
    <property type="entry name" value="Ribonuclease H-like"/>
    <property type="match status" value="1"/>
</dbReference>
<dbReference type="Pfam" id="PF20770">
    <property type="entry name" value="PAN2_N"/>
    <property type="match status" value="1"/>
</dbReference>
<comment type="domain">
    <text evidence="8">The linker, or PAN3 interaction domain (PID), between the WD40 repeats and the pseudo-UCH domain mediates interaction with PAN3.</text>
</comment>
<dbReference type="SUPFAM" id="SSF54001">
    <property type="entry name" value="Cysteine proteinases"/>
    <property type="match status" value="1"/>
</dbReference>
<dbReference type="InterPro" id="IPR030843">
    <property type="entry name" value="PAN2"/>
</dbReference>
<evidence type="ECO:0000256" key="4">
    <source>
        <dbReference type="ARBA" id="ARBA00022722"/>
    </source>
</evidence>
<dbReference type="InterPro" id="IPR015943">
    <property type="entry name" value="WD40/YVTN_repeat-like_dom_sf"/>
</dbReference>
<dbReference type="Proteomes" id="UP001642482">
    <property type="component" value="Unassembled WGS sequence"/>
</dbReference>
<feature type="compositionally biased region" description="Gly residues" evidence="9">
    <location>
        <begin position="1234"/>
        <end position="1247"/>
    </location>
</feature>
<feature type="compositionally biased region" description="Basic and acidic residues" evidence="9">
    <location>
        <begin position="1090"/>
        <end position="1110"/>
    </location>
</feature>
<evidence type="ECO:0000256" key="9">
    <source>
        <dbReference type="SAM" id="MobiDB-lite"/>
    </source>
</evidence>
<keyword evidence="6 8" id="KW-0378">Hydrolase</keyword>
<evidence type="ECO:0000256" key="2">
    <source>
        <dbReference type="ARBA" id="ARBA00022574"/>
    </source>
</evidence>
<comment type="caution">
    <text evidence="8">Lacks conserved residue(s) required for the propagation of feature annotation.</text>
</comment>
<reference evidence="11 12" key="1">
    <citation type="submission" date="2024-01" db="EMBL/GenBank/DDBJ databases">
        <authorList>
            <person name="Allen C."/>
            <person name="Tagirdzhanova G."/>
        </authorList>
    </citation>
    <scope>NUCLEOTIDE SEQUENCE [LARGE SCALE GENOMIC DNA]</scope>
</reference>
<dbReference type="InterPro" id="IPR013520">
    <property type="entry name" value="Ribonucl_H"/>
</dbReference>
<dbReference type="InterPro" id="IPR012337">
    <property type="entry name" value="RNaseH-like_sf"/>
</dbReference>
<feature type="compositionally biased region" description="Polar residues" evidence="9">
    <location>
        <begin position="1255"/>
        <end position="1266"/>
    </location>
</feature>
<organism evidence="11 12">
    <name type="scientific">Sporothrix eucalyptigena</name>
    <dbReference type="NCBI Taxonomy" id="1812306"/>
    <lineage>
        <taxon>Eukaryota</taxon>
        <taxon>Fungi</taxon>
        <taxon>Dikarya</taxon>
        <taxon>Ascomycota</taxon>
        <taxon>Pezizomycotina</taxon>
        <taxon>Sordariomycetes</taxon>
        <taxon>Sordariomycetidae</taxon>
        <taxon>Ophiostomatales</taxon>
        <taxon>Ophiostomataceae</taxon>
        <taxon>Sporothrix</taxon>
    </lineage>
</organism>
<feature type="compositionally biased region" description="Gly residues" evidence="9">
    <location>
        <begin position="1289"/>
        <end position="1300"/>
    </location>
</feature>
<dbReference type="InterPro" id="IPR036397">
    <property type="entry name" value="RNaseH_sf"/>
</dbReference>
<dbReference type="Pfam" id="PF13423">
    <property type="entry name" value="UCH_1"/>
    <property type="match status" value="1"/>
</dbReference>
<feature type="binding site" evidence="8">
    <location>
        <position position="1007"/>
    </location>
    <ligand>
        <name>a divalent metal cation</name>
        <dbReference type="ChEBI" id="CHEBI:60240"/>
        <note>catalytic</note>
    </ligand>
</feature>
<feature type="region of interest" description="Disordered" evidence="9">
    <location>
        <begin position="1090"/>
        <end position="1130"/>
    </location>
</feature>
<protein>
    <recommendedName>
        <fullName evidence="8">PAN2-PAN3 deadenylation complex catalytic subunit PAN2</fullName>
        <ecNumber evidence="8">3.1.13.4</ecNumber>
    </recommendedName>
    <alternativeName>
        <fullName evidence="8">PAB1P-dependent poly(A)-specific ribonuclease</fullName>
    </alternativeName>
    <alternativeName>
        <fullName evidence="8">Poly(A)-nuclease deadenylation complex subunit 2</fullName>
        <shortName evidence="8">PAN deadenylation complex subunit 2</shortName>
    </alternativeName>
</protein>
<comment type="subunit">
    <text evidence="8">Forms a heterotrimer with an asymmetric homodimer of the regulatory subunit PAN3 to form the poly(A)-nuclease (PAN) deadenylation complex.</text>
</comment>
<dbReference type="Gene3D" id="3.30.420.10">
    <property type="entry name" value="Ribonuclease H-like superfamily/Ribonuclease H"/>
    <property type="match status" value="1"/>
</dbReference>
<feature type="domain" description="USP" evidence="10">
    <location>
        <begin position="501"/>
        <end position="847"/>
    </location>
</feature>
<dbReference type="EC" id="3.1.13.4" evidence="8"/>
<dbReference type="PANTHER" id="PTHR15728:SF0">
    <property type="entry name" value="PAN2-PAN3 DEADENYLATION COMPLEX CATALYTIC SUBUNIT PAN2"/>
    <property type="match status" value="1"/>
</dbReference>
<comment type="function">
    <text evidence="8">Catalytic subunit of the poly(A)-nuclease (PAN) deadenylation complex, one of two cytoplasmic mRNA deadenylases involved in mRNA turnover. PAN specifically shortens poly(A) tails of RNA and the activity is stimulated by poly(A)-binding protein PAB1. PAN deadenylation is followed by rapid degradation of the shortened mRNA tails by the CCR4-NOT complex. Deadenylated mRNAs are then degraded by two alternative mechanisms, namely exosome-mediated 3'-5' exonucleolytic degradation, or deadenlyation-dependent mRNA decaping and subsequent 5'-3' exonucleolytic degradation by XRN1. May also be involved in post-transcriptional maturation of mRNA poly(A) tails.</text>
</comment>
<evidence type="ECO:0000313" key="12">
    <source>
        <dbReference type="Proteomes" id="UP001642482"/>
    </source>
</evidence>
<comment type="catalytic activity">
    <reaction evidence="8">
        <text>Exonucleolytic cleavage of poly(A) to 5'-AMP.</text>
        <dbReference type="EC" id="3.1.13.4"/>
    </reaction>
</comment>
<dbReference type="InterPro" id="IPR036322">
    <property type="entry name" value="WD40_repeat_dom_sf"/>
</dbReference>
<keyword evidence="5 8" id="KW-0479">Metal-binding</keyword>
<dbReference type="EMBL" id="CAWUHD010000036">
    <property type="protein sequence ID" value="CAK7220464.1"/>
    <property type="molecule type" value="Genomic_DNA"/>
</dbReference>
<feature type="binding site" evidence="8">
    <location>
        <position position="1060"/>
    </location>
    <ligand>
        <name>a divalent metal cation</name>
        <dbReference type="ChEBI" id="CHEBI:60240"/>
        <note>catalytic</note>
    </ligand>
</feature>
<dbReference type="InterPro" id="IPR038765">
    <property type="entry name" value="Papain-like_cys_pep_sf"/>
</dbReference>
<gene>
    <name evidence="8 11" type="primary">PAN2</name>
    <name evidence="11" type="ORF">SEUCBS140593_004242</name>
</gene>
<dbReference type="Pfam" id="PF00929">
    <property type="entry name" value="RNase_T"/>
    <property type="match status" value="1"/>
</dbReference>
<feature type="binding site" evidence="8">
    <location>
        <position position="898"/>
    </location>
    <ligand>
        <name>a divalent metal cation</name>
        <dbReference type="ChEBI" id="CHEBI:60240"/>
        <note>catalytic</note>
    </ligand>
</feature>
<keyword evidence="12" id="KW-1185">Reference proteome</keyword>
<comment type="activity regulation">
    <text evidence="8">Positively regulated by the regulatory subunit PAN3.</text>
</comment>
<accession>A0ABP0BLG3</accession>
<dbReference type="SUPFAM" id="SSF50978">
    <property type="entry name" value="WD40 repeat-like"/>
    <property type="match status" value="1"/>
</dbReference>
<dbReference type="Gene3D" id="3.90.70.10">
    <property type="entry name" value="Cysteine proteinases"/>
    <property type="match status" value="1"/>
</dbReference>
<feature type="compositionally biased region" description="Low complexity" evidence="9">
    <location>
        <begin position="1190"/>
        <end position="1215"/>
    </location>
</feature>
<evidence type="ECO:0000256" key="3">
    <source>
        <dbReference type="ARBA" id="ARBA00022664"/>
    </source>
</evidence>
<evidence type="ECO:0000256" key="8">
    <source>
        <dbReference type="HAMAP-Rule" id="MF_03182"/>
    </source>
</evidence>
<keyword evidence="2" id="KW-0853">WD repeat</keyword>
<keyword evidence="1 8" id="KW-0963">Cytoplasm</keyword>
<dbReference type="InterPro" id="IPR050785">
    <property type="entry name" value="PAN2-PAN3_catalytic_subunit"/>
</dbReference>
<dbReference type="HAMAP" id="MF_03182">
    <property type="entry name" value="PAN2"/>
    <property type="match status" value="1"/>
</dbReference>
<dbReference type="CDD" id="cd06143">
    <property type="entry name" value="PAN2_exo"/>
    <property type="match status" value="1"/>
</dbReference>
<dbReference type="InterPro" id="IPR048841">
    <property type="entry name" value="PAN2_N"/>
</dbReference>
<dbReference type="InterPro" id="IPR028881">
    <property type="entry name" value="PAN2_UCH_dom"/>
</dbReference>
<keyword evidence="4 8" id="KW-0540">Nuclease</keyword>
<dbReference type="InterPro" id="IPR028889">
    <property type="entry name" value="USP"/>
</dbReference>
<sequence>MDPEWTEVACVLLSSSNGGQEEPAATPVSALAFDTTQELMWTGNSEGRVASFYGAEVQSYVSYVMQPSTDGEVRQILLNDTGVISLGPRGLHMALRRGLPLWNCRHEAMIDLCCMSFTSSANTEVLVAGRQPAMFVVDLKEGEVVRQLEMTENYTIMKRNSRFICAATSHGTVDIIDPSTFAVLKSWTAHSAFIHDMDVQADFLVTCGATLKQQGAVMFDPYVNLFDLKQMTSMAPIPFPPCAAFVRMHPRMVTTAIVASTSGQIHIIDLMSPNTSSVKQANIASYLARIEISPTGEALVLADSDCYMHLWGAPSRIQFTEYPAMIETETVEPPHKETEWEEWSDDENEDTLPLNIVGVPYYRDVLLSAFPSLISDVGAPPPRYDPSTLDAMTSFEHGWYAPNTTGLLPNQVEDTRKDENKITQTIQAPKFLSERSRDGASNSHNHHQMSSVDDIGAALASSELASLGPEAPGMYRTVEIKFSKFGVDDFDFGYYNRSRYAGLENHFANSYANALLQLLRFTPTIRNLALQHAAGSCLDDQCLLCELGYLCDMLQKAEGATCQATNMLKTLSSLPQAHQLRLIEEENPNTPITEMLQNLTRFLLTQIAGDFSRMQPQSKAMEDALATSGVTYMRCMACRSETSRAVSTYVNNLKYPAPQRNTSRGPKYPKITFSQVLKSSVEQDSSTKGWCEMCQRYQTLLNRKTITSIPSVLTLNASGPQNLNYPELRRLWGTPGWLPDEIGIIVDTAGQFFCYEGEDLKLHLQRGIHDIKVYSLIGMAVSVDNGGQPAKSHLVAMVNVGYSEPTAPEQPQWHLFNDFLVRQTSPNEALSFNTNWKTPSVVVFQLKTNNNKIDMEWKSRIDTSVLYLNNGKQTGQSTYRPLSPTTELPGPDTIVAIDTEFVALKQPEIEMNSEGEMETIRPMTHALARVSVVRSQGMDEGLPFIDDYIIIKEPVVDYLTLYSGITRGDLDPRTSVHTLVPLKQAFKKLWVLLNLGCKFLGHGLKQDFRVINIQVPKAQIIDTIDLFFLKTRLRKLSLAFLAWCVLKENIQLETHDSIEDARTALKLYRKFLEYDDAGILETQLQEIYREGRDTNFKPPKRDDSELRRGTDTPPVGAPAPGSAISPLLARSQPAPPSIKVAASAAAAAATETKSLPVLTKPADIAAPAVAAAPVTVVAPPATTAPPANPPSNAAANTITNAHIPPHNNNSNINSHNGGGGNNRFTSNRTISHGPLGGRGHANNGGSGRYHPPSSGYRNHQSGQYHPNSSHDNSNHGGHGSHGNQNNHGGHSGHGGHGGHSGHSLPYRQYRRG</sequence>
<dbReference type="PANTHER" id="PTHR15728">
    <property type="entry name" value="DEADENYLATION COMPLEX CATALYTIC SUBUNIT PAN2"/>
    <property type="match status" value="1"/>
</dbReference>